<protein>
    <recommendedName>
        <fullName evidence="4">DUF4283 domain-containing protein</fullName>
    </recommendedName>
</protein>
<evidence type="ECO:0000313" key="2">
    <source>
        <dbReference type="EMBL" id="KAJ8430797.1"/>
    </source>
</evidence>
<accession>A0A9Q1Q6B0</accession>
<evidence type="ECO:0000313" key="3">
    <source>
        <dbReference type="Proteomes" id="UP001153076"/>
    </source>
</evidence>
<feature type="compositionally biased region" description="Basic and acidic residues" evidence="1">
    <location>
        <begin position="184"/>
        <end position="198"/>
    </location>
</feature>
<evidence type="ECO:0000256" key="1">
    <source>
        <dbReference type="SAM" id="MobiDB-lite"/>
    </source>
</evidence>
<dbReference type="AlphaFoldDB" id="A0A9Q1Q6B0"/>
<dbReference type="Proteomes" id="UP001153076">
    <property type="component" value="Unassembled WGS sequence"/>
</dbReference>
<dbReference type="EMBL" id="JAKOGI010000754">
    <property type="protein sequence ID" value="KAJ8430797.1"/>
    <property type="molecule type" value="Genomic_DNA"/>
</dbReference>
<reference evidence="2" key="1">
    <citation type="submission" date="2022-04" db="EMBL/GenBank/DDBJ databases">
        <title>Carnegiea gigantea Genome sequencing and assembly v2.</title>
        <authorList>
            <person name="Copetti D."/>
            <person name="Sanderson M.J."/>
            <person name="Burquez A."/>
            <person name="Wojciechowski M.F."/>
        </authorList>
    </citation>
    <scope>NUCLEOTIDE SEQUENCE</scope>
    <source>
        <strain evidence="2">SGP5-SGP5p</strain>
        <tissue evidence="2">Aerial part</tissue>
    </source>
</reference>
<organism evidence="2 3">
    <name type="scientific">Carnegiea gigantea</name>
    <dbReference type="NCBI Taxonomy" id="171969"/>
    <lineage>
        <taxon>Eukaryota</taxon>
        <taxon>Viridiplantae</taxon>
        <taxon>Streptophyta</taxon>
        <taxon>Embryophyta</taxon>
        <taxon>Tracheophyta</taxon>
        <taxon>Spermatophyta</taxon>
        <taxon>Magnoliopsida</taxon>
        <taxon>eudicotyledons</taxon>
        <taxon>Gunneridae</taxon>
        <taxon>Pentapetalae</taxon>
        <taxon>Caryophyllales</taxon>
        <taxon>Cactineae</taxon>
        <taxon>Cactaceae</taxon>
        <taxon>Cactoideae</taxon>
        <taxon>Echinocereeae</taxon>
        <taxon>Carnegiea</taxon>
    </lineage>
</organism>
<gene>
    <name evidence="2" type="ORF">Cgig2_003239</name>
</gene>
<keyword evidence="3" id="KW-1185">Reference proteome</keyword>
<dbReference type="OrthoDB" id="1418158at2759"/>
<name>A0A9Q1Q6B0_9CARY</name>
<feature type="region of interest" description="Disordered" evidence="1">
    <location>
        <begin position="173"/>
        <end position="206"/>
    </location>
</feature>
<sequence>MDELPSEDMDSKIALCLVGKPVTTNNFNPDAMKNVLKGAWKPQKGVVIRDIGICPWALDWHLLLLKEIKADEQHEEVQFNTIDIWVRMCKLPAEKRSKLCGIWLANKVGEFLEFDDFDISSLTKALRARKRLFLEEQKPSADVAPARKDTPQLIGPDKNAVIPNINPTFAMDLDSSAGPVRNTTPKESDVKKACKDTPKGLSLVTQ</sequence>
<comment type="caution">
    <text evidence="2">The sequence shown here is derived from an EMBL/GenBank/DDBJ whole genome shotgun (WGS) entry which is preliminary data.</text>
</comment>
<proteinExistence type="predicted"/>
<evidence type="ECO:0008006" key="4">
    <source>
        <dbReference type="Google" id="ProtNLM"/>
    </source>
</evidence>